<evidence type="ECO:0000256" key="4">
    <source>
        <dbReference type="ARBA" id="ARBA00022692"/>
    </source>
</evidence>
<dbReference type="Pfam" id="PF00584">
    <property type="entry name" value="SecE"/>
    <property type="match status" value="1"/>
</dbReference>
<keyword evidence="3" id="KW-0813">Transport</keyword>
<evidence type="ECO:0000256" key="2">
    <source>
        <dbReference type="ARBA" id="ARBA00008274"/>
    </source>
</evidence>
<gene>
    <name evidence="11" type="ORF">LshimejAT787_0301890</name>
</gene>
<dbReference type="HAMAP" id="MF_00422">
    <property type="entry name" value="SecE"/>
    <property type="match status" value="1"/>
</dbReference>
<dbReference type="GO" id="GO:0008320">
    <property type="term" value="F:protein transmembrane transporter activity"/>
    <property type="evidence" value="ECO:0007669"/>
    <property type="project" value="InterPro"/>
</dbReference>
<dbReference type="PANTHER" id="PTHR12309">
    <property type="entry name" value="SEC61 GAMMA SUBUNIT"/>
    <property type="match status" value="1"/>
</dbReference>
<evidence type="ECO:0000256" key="3">
    <source>
        <dbReference type="ARBA" id="ARBA00022448"/>
    </source>
</evidence>
<keyword evidence="8" id="KW-0811">Translocation</keyword>
<keyword evidence="5" id="KW-0256">Endoplasmic reticulum</keyword>
<protein>
    <recommendedName>
        <fullName evidence="13">SecE/sec61-gamma protein</fullName>
    </recommendedName>
</protein>
<dbReference type="SUPFAM" id="SSF103456">
    <property type="entry name" value="Preprotein translocase SecE subunit"/>
    <property type="match status" value="1"/>
</dbReference>
<evidence type="ECO:0000256" key="1">
    <source>
        <dbReference type="ARBA" id="ARBA00004389"/>
    </source>
</evidence>
<dbReference type="InterPro" id="IPR001901">
    <property type="entry name" value="Translocase_SecE/Sec61-g"/>
</dbReference>
<keyword evidence="12" id="KW-1185">Reference proteome</keyword>
<keyword evidence="7 10" id="KW-1133">Transmembrane helix</keyword>
<keyword evidence="9 10" id="KW-0472">Membrane</keyword>
<evidence type="ECO:0000256" key="9">
    <source>
        <dbReference type="ARBA" id="ARBA00023136"/>
    </source>
</evidence>
<evidence type="ECO:0000256" key="8">
    <source>
        <dbReference type="ARBA" id="ARBA00023010"/>
    </source>
</evidence>
<proteinExistence type="inferred from homology"/>
<evidence type="ECO:0000256" key="10">
    <source>
        <dbReference type="SAM" id="Phobius"/>
    </source>
</evidence>
<dbReference type="PROSITE" id="PS01067">
    <property type="entry name" value="SECE_SEC61G"/>
    <property type="match status" value="1"/>
</dbReference>
<dbReference type="Proteomes" id="UP001063166">
    <property type="component" value="Unassembled WGS sequence"/>
</dbReference>
<dbReference type="GO" id="GO:0006605">
    <property type="term" value="P:protein targeting"/>
    <property type="evidence" value="ECO:0007669"/>
    <property type="project" value="InterPro"/>
</dbReference>
<evidence type="ECO:0000313" key="12">
    <source>
        <dbReference type="Proteomes" id="UP001063166"/>
    </source>
</evidence>
<dbReference type="InterPro" id="IPR023391">
    <property type="entry name" value="Prot_translocase_SecE_dom_sf"/>
</dbReference>
<organism evidence="11 12">
    <name type="scientific">Lyophyllum shimeji</name>
    <name type="common">Hon-shimeji</name>
    <name type="synonym">Tricholoma shimeji</name>
    <dbReference type="NCBI Taxonomy" id="47721"/>
    <lineage>
        <taxon>Eukaryota</taxon>
        <taxon>Fungi</taxon>
        <taxon>Dikarya</taxon>
        <taxon>Basidiomycota</taxon>
        <taxon>Agaricomycotina</taxon>
        <taxon>Agaricomycetes</taxon>
        <taxon>Agaricomycetidae</taxon>
        <taxon>Agaricales</taxon>
        <taxon>Tricholomatineae</taxon>
        <taxon>Lyophyllaceae</taxon>
        <taxon>Lyophyllum</taxon>
    </lineage>
</organism>
<reference evidence="11" key="1">
    <citation type="submission" date="2022-07" db="EMBL/GenBank/DDBJ databases">
        <title>The genome of Lyophyllum shimeji provides insight into the initial evolution of ectomycorrhizal fungal genome.</title>
        <authorList>
            <person name="Kobayashi Y."/>
            <person name="Shibata T."/>
            <person name="Hirakawa H."/>
            <person name="Shigenobu S."/>
            <person name="Nishiyama T."/>
            <person name="Yamada A."/>
            <person name="Hasebe M."/>
            <person name="Kawaguchi M."/>
        </authorList>
    </citation>
    <scope>NUCLEOTIDE SEQUENCE</scope>
    <source>
        <strain evidence="11">AT787</strain>
    </source>
</reference>
<name>A0A9P3PHH7_LYOSH</name>
<evidence type="ECO:0000313" key="11">
    <source>
        <dbReference type="EMBL" id="GLB35901.1"/>
    </source>
</evidence>
<dbReference type="OrthoDB" id="2401875at2759"/>
<dbReference type="EMBL" id="BRPK01000003">
    <property type="protein sequence ID" value="GLB35901.1"/>
    <property type="molecule type" value="Genomic_DNA"/>
</dbReference>
<evidence type="ECO:0008006" key="13">
    <source>
        <dbReference type="Google" id="ProtNLM"/>
    </source>
</evidence>
<accession>A0A9P3PHH7</accession>
<dbReference type="GO" id="GO:0006886">
    <property type="term" value="P:intracellular protein transport"/>
    <property type="evidence" value="ECO:0007669"/>
    <property type="project" value="InterPro"/>
</dbReference>
<comment type="caution">
    <text evidence="11">The sequence shown here is derived from an EMBL/GenBank/DDBJ whole genome shotgun (WGS) entry which is preliminary data.</text>
</comment>
<sequence length="70" mass="7820">MSDKMREFLEVPQQFVKDGNQFLTRCTKPSKTEFIQISKAVAIGFGVMGFIGYFVKLIHIPINNILVGGA</sequence>
<dbReference type="GO" id="GO:0005789">
    <property type="term" value="C:endoplasmic reticulum membrane"/>
    <property type="evidence" value="ECO:0007669"/>
    <property type="project" value="UniProtKB-SubCell"/>
</dbReference>
<evidence type="ECO:0000256" key="5">
    <source>
        <dbReference type="ARBA" id="ARBA00022824"/>
    </source>
</evidence>
<comment type="subcellular location">
    <subcellularLocation>
        <location evidence="1">Endoplasmic reticulum membrane</location>
        <topology evidence="1">Single-pass membrane protein</topology>
    </subcellularLocation>
</comment>
<evidence type="ECO:0000256" key="6">
    <source>
        <dbReference type="ARBA" id="ARBA00022927"/>
    </source>
</evidence>
<comment type="similarity">
    <text evidence="2">Belongs to the SecE/SEC61-gamma family.</text>
</comment>
<evidence type="ECO:0000256" key="7">
    <source>
        <dbReference type="ARBA" id="ARBA00022989"/>
    </source>
</evidence>
<keyword evidence="4 10" id="KW-0812">Transmembrane</keyword>
<dbReference type="AlphaFoldDB" id="A0A9P3PHH7"/>
<dbReference type="Gene3D" id="1.20.5.820">
    <property type="entry name" value="Preprotein translocase SecE subunit"/>
    <property type="match status" value="1"/>
</dbReference>
<dbReference type="InterPro" id="IPR008158">
    <property type="entry name" value="Translocase_Sec61-g"/>
</dbReference>
<keyword evidence="6" id="KW-0653">Protein transport</keyword>
<dbReference type="NCBIfam" id="TIGR00327">
    <property type="entry name" value="secE_euk_arch"/>
    <property type="match status" value="1"/>
</dbReference>
<feature type="transmembrane region" description="Helical" evidence="10">
    <location>
        <begin position="40"/>
        <end position="62"/>
    </location>
</feature>